<organism evidence="3 4">
    <name type="scientific">Rhodococcus cercidiphylli</name>
    <dbReference type="NCBI Taxonomy" id="489916"/>
    <lineage>
        <taxon>Bacteria</taxon>
        <taxon>Bacillati</taxon>
        <taxon>Actinomycetota</taxon>
        <taxon>Actinomycetes</taxon>
        <taxon>Mycobacteriales</taxon>
        <taxon>Nocardiaceae</taxon>
        <taxon>Rhodococcus</taxon>
    </lineage>
</organism>
<evidence type="ECO:0000313" key="3">
    <source>
        <dbReference type="EMBL" id="MDV6232876.1"/>
    </source>
</evidence>
<protein>
    <submittedName>
        <fullName evidence="3">Uncharacterized protein</fullName>
    </submittedName>
</protein>
<sequence length="86" mass="8671">MNTPEQGYRRTRIATAAIAALGITVFGGTATLAYLDTHEPESTATVADTVDSDDAATAPTFGSAPRVTTPSTTSGSGATHARTQGS</sequence>
<keyword evidence="2" id="KW-0472">Membrane</keyword>
<accession>A0ABU4B319</accession>
<proteinExistence type="predicted"/>
<comment type="caution">
    <text evidence="3">The sequence shown here is derived from an EMBL/GenBank/DDBJ whole genome shotgun (WGS) entry which is preliminary data.</text>
</comment>
<keyword evidence="2" id="KW-0812">Transmembrane</keyword>
<feature type="region of interest" description="Disordered" evidence="1">
    <location>
        <begin position="47"/>
        <end position="86"/>
    </location>
</feature>
<name>A0ABU4B319_9NOCA</name>
<feature type="compositionally biased region" description="Low complexity" evidence="1">
    <location>
        <begin position="65"/>
        <end position="86"/>
    </location>
</feature>
<keyword evidence="4" id="KW-1185">Reference proteome</keyword>
<gene>
    <name evidence="3" type="ORF">R3P95_20170</name>
</gene>
<evidence type="ECO:0000256" key="2">
    <source>
        <dbReference type="SAM" id="Phobius"/>
    </source>
</evidence>
<dbReference type="Proteomes" id="UP001185899">
    <property type="component" value="Unassembled WGS sequence"/>
</dbReference>
<feature type="transmembrane region" description="Helical" evidence="2">
    <location>
        <begin position="12"/>
        <end position="35"/>
    </location>
</feature>
<evidence type="ECO:0000313" key="4">
    <source>
        <dbReference type="Proteomes" id="UP001185899"/>
    </source>
</evidence>
<evidence type="ECO:0000256" key="1">
    <source>
        <dbReference type="SAM" id="MobiDB-lite"/>
    </source>
</evidence>
<keyword evidence="2" id="KW-1133">Transmembrane helix</keyword>
<dbReference type="RefSeq" id="WP_149406941.1">
    <property type="nucleotide sequence ID" value="NZ_JAWLKE010000007.1"/>
</dbReference>
<dbReference type="EMBL" id="JAWLKE010000007">
    <property type="protein sequence ID" value="MDV6232876.1"/>
    <property type="molecule type" value="Genomic_DNA"/>
</dbReference>
<reference evidence="3 4" key="1">
    <citation type="submission" date="2023-10" db="EMBL/GenBank/DDBJ databases">
        <title>Development of a sustainable strategy for remediation of hydrocarbon-contaminated territories based on the waste exchange concept.</title>
        <authorList>
            <person name="Krivoruchko A."/>
        </authorList>
    </citation>
    <scope>NUCLEOTIDE SEQUENCE [LARGE SCALE GENOMIC DNA]</scope>
    <source>
        <strain evidence="3 4">IEGM 1322</strain>
    </source>
</reference>